<keyword evidence="4" id="KW-1185">Reference proteome</keyword>
<dbReference type="SMART" id="SM01017">
    <property type="entry name" value="Arrestin_C"/>
    <property type="match status" value="1"/>
</dbReference>
<feature type="region of interest" description="Disordered" evidence="1">
    <location>
        <begin position="698"/>
        <end position="720"/>
    </location>
</feature>
<evidence type="ECO:0000259" key="2">
    <source>
        <dbReference type="SMART" id="SM01017"/>
    </source>
</evidence>
<evidence type="ECO:0000313" key="3">
    <source>
        <dbReference type="EMBL" id="WPK26598.1"/>
    </source>
</evidence>
<dbReference type="Gene3D" id="2.60.40.640">
    <property type="match status" value="1"/>
</dbReference>
<protein>
    <recommendedName>
        <fullName evidence="2">Arrestin C-terminal-like domain-containing protein</fullName>
    </recommendedName>
</protein>
<sequence length="720" mass="78555">MVKPKSSSRLTALFDIRLKNLEHDIIVLKGDEQSAASTYIEGKIVLSVTEPISVKKISLRLFATLRLRYGENAKPLQNVRPTRLDKKVFEHYWDSTDFAKYLSEMDNTAAATSSMGSKPHNSLHMSKSSSLKGSTTSLKNLGLSFRSKSSTSLNTISNNNSSTNLSGKNAQILVSGNYEIPFSAILPGDMPESVEGLPGASLTYKLESTIDRGKFHNIMIVKKHVRVVRTMTTDAVELSETMAVDNTWPNKVEYSLSVPSKAIAIGSGTPVSIMLVPLLKGLRLGDIKMTLVELYGYIGYLPPPHLGERVVCEKDIPRPSEDDPRYQMDKWELTHFLRVPLSLSKCTQDLEVLPHLKVRHKLKFVIGLINPDGHVSELRASLPVQLFISPFVTITGSVDNEDDDVASLEATGEPHAEEFLFHSDSHNASMTDLQEAQDNGEGLRSNPGSVSSFSGLAAPPVYEQHVYDRLWSDISPIESPMTSGAATPRSIYSRPTGEVLQFSMSSIDTAKLTENLRQLSVQRQQQESGEVARSNSQRGMFEIEGDSSRNGDYFSRSRASLSPSISSLHMNALMSPRVGSPVHLSRSGSDFNVDSVSNKIPTYNEALRAGVEDTLSPAYLPPLPGSHIDLTEVNKRFEESVTKSPAESPSNSRSRLFLTRGASSFSLKGSSNNSSANSSPSASRNVSLNNLEAFGLEASRSASGRAPRGSGSATFSIPQL</sequence>
<feature type="compositionally biased region" description="Polar residues" evidence="1">
    <location>
        <begin position="523"/>
        <end position="538"/>
    </location>
</feature>
<dbReference type="RefSeq" id="XP_062878979.1">
    <property type="nucleotide sequence ID" value="XM_063022909.1"/>
</dbReference>
<dbReference type="KEGG" id="asau:88175019"/>
<dbReference type="Proteomes" id="UP001338582">
    <property type="component" value="Chromosome 5"/>
</dbReference>
<evidence type="ECO:0000313" key="4">
    <source>
        <dbReference type="Proteomes" id="UP001338582"/>
    </source>
</evidence>
<evidence type="ECO:0000256" key="1">
    <source>
        <dbReference type="SAM" id="MobiDB-lite"/>
    </source>
</evidence>
<name>A0AAX4HDI0_9ASCO</name>
<feature type="region of interest" description="Disordered" evidence="1">
    <location>
        <begin position="111"/>
        <end position="134"/>
    </location>
</feature>
<reference evidence="3 4" key="1">
    <citation type="submission" date="2023-10" db="EMBL/GenBank/DDBJ databases">
        <title>Draft Genome Sequence of Candida saopaulonensis from a very Premature Infant with Sepsis.</title>
        <authorList>
            <person name="Ning Y."/>
            <person name="Dai R."/>
            <person name="Xiao M."/>
            <person name="Xu Y."/>
            <person name="Yan Q."/>
            <person name="Zhang L."/>
        </authorList>
    </citation>
    <scope>NUCLEOTIDE SEQUENCE [LARGE SCALE GENOMIC DNA]</scope>
    <source>
        <strain evidence="3 4">19XY460</strain>
    </source>
</reference>
<dbReference type="GO" id="GO:0070086">
    <property type="term" value="P:ubiquitin-dependent endocytosis"/>
    <property type="evidence" value="ECO:0007669"/>
    <property type="project" value="TreeGrafter"/>
</dbReference>
<dbReference type="PANTHER" id="PTHR11188:SF17">
    <property type="entry name" value="FI21816P1"/>
    <property type="match status" value="1"/>
</dbReference>
<dbReference type="PANTHER" id="PTHR11188">
    <property type="entry name" value="ARRESTIN DOMAIN CONTAINING PROTEIN"/>
    <property type="match status" value="1"/>
</dbReference>
<dbReference type="GO" id="GO:0005829">
    <property type="term" value="C:cytosol"/>
    <property type="evidence" value="ECO:0007669"/>
    <property type="project" value="TreeGrafter"/>
</dbReference>
<dbReference type="GO" id="GO:0031625">
    <property type="term" value="F:ubiquitin protein ligase binding"/>
    <property type="evidence" value="ECO:0007669"/>
    <property type="project" value="TreeGrafter"/>
</dbReference>
<feature type="domain" description="Arrestin C-terminal-like" evidence="2">
    <location>
        <begin position="248"/>
        <end position="391"/>
    </location>
</feature>
<dbReference type="GeneID" id="88175019"/>
<dbReference type="GO" id="GO:0030674">
    <property type="term" value="F:protein-macromolecule adaptor activity"/>
    <property type="evidence" value="ECO:0007669"/>
    <property type="project" value="TreeGrafter"/>
</dbReference>
<proteinExistence type="predicted"/>
<feature type="compositionally biased region" description="Low complexity" evidence="1">
    <location>
        <begin position="120"/>
        <end position="134"/>
    </location>
</feature>
<feature type="region of interest" description="Disordered" evidence="1">
    <location>
        <begin position="523"/>
        <end position="555"/>
    </location>
</feature>
<dbReference type="InterPro" id="IPR011022">
    <property type="entry name" value="Arrestin_C-like"/>
</dbReference>
<dbReference type="EMBL" id="CP138898">
    <property type="protein sequence ID" value="WPK26598.1"/>
    <property type="molecule type" value="Genomic_DNA"/>
</dbReference>
<dbReference type="InterPro" id="IPR014752">
    <property type="entry name" value="Arrestin-like_C"/>
</dbReference>
<dbReference type="AlphaFoldDB" id="A0AAX4HDI0"/>
<feature type="compositionally biased region" description="Low complexity" evidence="1">
    <location>
        <begin position="698"/>
        <end position="713"/>
    </location>
</feature>
<dbReference type="Pfam" id="PF02752">
    <property type="entry name" value="Arrestin_C"/>
    <property type="match status" value="1"/>
</dbReference>
<gene>
    <name evidence="3" type="ORF">PUMCH_003956</name>
</gene>
<accession>A0AAX4HDI0</accession>
<organism evidence="3 4">
    <name type="scientific">Australozyma saopauloensis</name>
    <dbReference type="NCBI Taxonomy" id="291208"/>
    <lineage>
        <taxon>Eukaryota</taxon>
        <taxon>Fungi</taxon>
        <taxon>Dikarya</taxon>
        <taxon>Ascomycota</taxon>
        <taxon>Saccharomycotina</taxon>
        <taxon>Pichiomycetes</taxon>
        <taxon>Metschnikowiaceae</taxon>
        <taxon>Australozyma</taxon>
    </lineage>
</organism>
<dbReference type="InterPro" id="IPR050357">
    <property type="entry name" value="Arrestin_domain-protein"/>
</dbReference>
<dbReference type="GO" id="GO:0005886">
    <property type="term" value="C:plasma membrane"/>
    <property type="evidence" value="ECO:0007669"/>
    <property type="project" value="TreeGrafter"/>
</dbReference>